<protein>
    <submittedName>
        <fullName evidence="1">Uncharacterized protein</fullName>
    </submittedName>
</protein>
<dbReference type="EnsemblPlants" id="AVESA.00010b.r2.6CG1117550.1">
    <property type="protein sequence ID" value="AVESA.00010b.r2.6CG1117550.1.CDS"/>
    <property type="gene ID" value="AVESA.00010b.r2.6CG1117550"/>
</dbReference>
<proteinExistence type="predicted"/>
<organism evidence="1 2">
    <name type="scientific">Avena sativa</name>
    <name type="common">Oat</name>
    <dbReference type="NCBI Taxonomy" id="4498"/>
    <lineage>
        <taxon>Eukaryota</taxon>
        <taxon>Viridiplantae</taxon>
        <taxon>Streptophyta</taxon>
        <taxon>Embryophyta</taxon>
        <taxon>Tracheophyta</taxon>
        <taxon>Spermatophyta</taxon>
        <taxon>Magnoliopsida</taxon>
        <taxon>Liliopsida</taxon>
        <taxon>Poales</taxon>
        <taxon>Poaceae</taxon>
        <taxon>BOP clade</taxon>
        <taxon>Pooideae</taxon>
        <taxon>Poodae</taxon>
        <taxon>Poeae</taxon>
        <taxon>Poeae Chloroplast Group 1 (Aveneae type)</taxon>
        <taxon>Aveninae</taxon>
        <taxon>Avena</taxon>
    </lineage>
</organism>
<keyword evidence="2" id="KW-1185">Reference proteome</keyword>
<evidence type="ECO:0000313" key="2">
    <source>
        <dbReference type="Proteomes" id="UP001732700"/>
    </source>
</evidence>
<sequence>MEKLRLVNPTALSLSAAAIVLFIVGARLRGSFFGTYSPAIPSGSGHHLLMRNSTTSAVVAGRVPEAEGCDIFRGEWVPDDGAPYYTNRSCAFIQEHQNCMKYGRPDLGFLRWRWRPDGCELPRFDAAGFLRAVRNRSMAFVGDSLARNHMQSLVCLLSKVEYPTDISTAENQEFRTLYYESHGFTLSIYRSPFLVKANQSAGADTDRGLWNLYLDEPDDAWLPHVSGADYIVISAATWFTHPSLFYDSGGRLVGCKSCHVPGVPELTPRYSLRAAFRTALRAVAGLEGFTGTAIVRTLTPTSHFEGGEWDKGGDCRRTRPYAGTRVGLAGLDLELHQAQVEEFAAAKEEAAARGVRMVLMDATAAMVVRPDGHPSRYGHWAHENVTLYNDCVHWCLPGPVDVWNQMLLHMILAPA</sequence>
<reference evidence="1" key="1">
    <citation type="submission" date="2021-05" db="EMBL/GenBank/DDBJ databases">
        <authorList>
            <person name="Scholz U."/>
            <person name="Mascher M."/>
            <person name="Fiebig A."/>
        </authorList>
    </citation>
    <scope>NUCLEOTIDE SEQUENCE [LARGE SCALE GENOMIC DNA]</scope>
</reference>
<dbReference type="Proteomes" id="UP001732700">
    <property type="component" value="Chromosome 6C"/>
</dbReference>
<name>A0ACD5Z978_AVESA</name>
<evidence type="ECO:0000313" key="1">
    <source>
        <dbReference type="EnsemblPlants" id="AVESA.00010b.r2.6CG1117550.1.CDS"/>
    </source>
</evidence>
<reference evidence="1" key="2">
    <citation type="submission" date="2025-09" db="UniProtKB">
        <authorList>
            <consortium name="EnsemblPlants"/>
        </authorList>
    </citation>
    <scope>IDENTIFICATION</scope>
</reference>
<accession>A0ACD5Z978</accession>